<feature type="domain" description="Alcohol dehydrogenase-like N-terminal" evidence="4">
    <location>
        <begin position="27"/>
        <end position="145"/>
    </location>
</feature>
<dbReference type="InterPro" id="IPR047109">
    <property type="entry name" value="CAD-like"/>
</dbReference>
<dbReference type="InterPro" id="IPR011032">
    <property type="entry name" value="GroES-like_sf"/>
</dbReference>
<dbReference type="PROSITE" id="PS00059">
    <property type="entry name" value="ADH_ZINC"/>
    <property type="match status" value="1"/>
</dbReference>
<dbReference type="AlphaFoldDB" id="A0A1A9KH09"/>
<dbReference type="Gene3D" id="3.90.180.10">
    <property type="entry name" value="Medium-chain alcohol dehydrogenases, catalytic domain"/>
    <property type="match status" value="1"/>
</dbReference>
<dbReference type="GO" id="GO:0016616">
    <property type="term" value="F:oxidoreductase activity, acting on the CH-OH group of donors, NAD or NADP as acceptor"/>
    <property type="evidence" value="ECO:0007669"/>
    <property type="project" value="InterPro"/>
</dbReference>
<dbReference type="InterPro" id="IPR002328">
    <property type="entry name" value="ADH_Zn_CS"/>
</dbReference>
<dbReference type="PANTHER" id="PTHR42683">
    <property type="entry name" value="ALDEHYDE REDUCTASE"/>
    <property type="match status" value="1"/>
</dbReference>
<keyword evidence="2" id="KW-0862">Zinc</keyword>
<evidence type="ECO:0000256" key="3">
    <source>
        <dbReference type="ARBA" id="ARBA00023002"/>
    </source>
</evidence>
<sequence>MSACTGYAAENATSPLAPFSFSRREPGPTDVAIDILYCSVCHSDLQTARGGWGGTLYPSVPGHEIVGRLSAVGAKVAHFKVGDIVAVSCMVDSCCTCPSYREGLEQYCEQGMVATYNSVDPILGGPAFGGYSSHFVVTESFVLRLTAGAPLLCAGITT</sequence>
<protein>
    <recommendedName>
        <fullName evidence="4">Alcohol dehydrogenase-like N-terminal domain-containing protein</fullName>
    </recommendedName>
</protein>
<proteinExistence type="predicted"/>
<keyword evidence="1" id="KW-0479">Metal-binding</keyword>
<evidence type="ECO:0000313" key="5">
    <source>
        <dbReference type="EMBL" id="ANI16273.1"/>
    </source>
</evidence>
<evidence type="ECO:0000313" key="6">
    <source>
        <dbReference type="Proteomes" id="UP000077748"/>
    </source>
</evidence>
<dbReference type="SUPFAM" id="SSF50129">
    <property type="entry name" value="GroES-like"/>
    <property type="match status" value="1"/>
</dbReference>
<accession>A0A1A9KH09</accession>
<reference evidence="5 6" key="1">
    <citation type="submission" date="2016-05" db="EMBL/GenBank/DDBJ databases">
        <title>Genome Sequence of Pseudomonas citronellolis Strain SJTE-3, an Estrogens and Persistent Organic Pollutants degradation strain.</title>
        <authorList>
            <person name="Liang R."/>
        </authorList>
    </citation>
    <scope>NUCLEOTIDE SEQUENCE [LARGE SCALE GENOMIC DNA]</scope>
    <source>
        <strain evidence="5 6">SJTE-3</strain>
    </source>
</reference>
<dbReference type="Proteomes" id="UP000077748">
    <property type="component" value="Chromosome"/>
</dbReference>
<dbReference type="Pfam" id="PF08240">
    <property type="entry name" value="ADH_N"/>
    <property type="match status" value="1"/>
</dbReference>
<gene>
    <name evidence="5" type="ORF">A9C11_20865</name>
</gene>
<keyword evidence="3" id="KW-0560">Oxidoreductase</keyword>
<evidence type="ECO:0000259" key="4">
    <source>
        <dbReference type="Pfam" id="PF08240"/>
    </source>
</evidence>
<dbReference type="GO" id="GO:0008270">
    <property type="term" value="F:zinc ion binding"/>
    <property type="evidence" value="ECO:0007669"/>
    <property type="project" value="InterPro"/>
</dbReference>
<dbReference type="InterPro" id="IPR013154">
    <property type="entry name" value="ADH-like_N"/>
</dbReference>
<evidence type="ECO:0000256" key="1">
    <source>
        <dbReference type="ARBA" id="ARBA00022723"/>
    </source>
</evidence>
<name>A0A1A9KH09_9PSED</name>
<organism evidence="5 6">
    <name type="scientific">Pseudomonas citronellolis</name>
    <dbReference type="NCBI Taxonomy" id="53408"/>
    <lineage>
        <taxon>Bacteria</taxon>
        <taxon>Pseudomonadati</taxon>
        <taxon>Pseudomonadota</taxon>
        <taxon>Gammaproteobacteria</taxon>
        <taxon>Pseudomonadales</taxon>
        <taxon>Pseudomonadaceae</taxon>
        <taxon>Pseudomonas</taxon>
    </lineage>
</organism>
<evidence type="ECO:0000256" key="2">
    <source>
        <dbReference type="ARBA" id="ARBA00022833"/>
    </source>
</evidence>
<dbReference type="EMBL" id="CP015878">
    <property type="protein sequence ID" value="ANI16273.1"/>
    <property type="molecule type" value="Genomic_DNA"/>
</dbReference>